<organism evidence="1 2">
    <name type="scientific">Methanobrevibacter arboriphilus</name>
    <dbReference type="NCBI Taxonomy" id="39441"/>
    <lineage>
        <taxon>Archaea</taxon>
        <taxon>Methanobacteriati</taxon>
        <taxon>Methanobacteriota</taxon>
        <taxon>Methanomada group</taxon>
        <taxon>Methanobacteria</taxon>
        <taxon>Methanobacteriales</taxon>
        <taxon>Methanobacteriaceae</taxon>
        <taxon>Methanobrevibacter</taxon>
    </lineage>
</organism>
<evidence type="ECO:0000313" key="2">
    <source>
        <dbReference type="Proteomes" id="UP000825015"/>
    </source>
</evidence>
<keyword evidence="2" id="KW-1185">Reference proteome</keyword>
<dbReference type="EMBL" id="AP019779">
    <property type="protein sequence ID" value="BBL62392.1"/>
    <property type="molecule type" value="Genomic_DNA"/>
</dbReference>
<reference evidence="1" key="1">
    <citation type="submission" date="2019-06" db="EMBL/GenBank/DDBJ databases">
        <title>Complete genome sequence of Methanobrevibacter arboriphilus strain SA.</title>
        <authorList>
            <person name="Asakawa S."/>
        </authorList>
    </citation>
    <scope>NUCLEOTIDE SEQUENCE</scope>
    <source>
        <strain evidence="1">SA</strain>
    </source>
</reference>
<dbReference type="Proteomes" id="UP000825015">
    <property type="component" value="Chromosome"/>
</dbReference>
<protein>
    <submittedName>
        <fullName evidence="1">Uncharacterized protein</fullName>
    </submittedName>
</protein>
<name>A0ACA8R6N2_METAZ</name>
<evidence type="ECO:0000313" key="1">
    <source>
        <dbReference type="EMBL" id="BBL62392.1"/>
    </source>
</evidence>
<proteinExistence type="predicted"/>
<accession>A0ACA8R6N2</accession>
<gene>
    <name evidence="1" type="ORF">MarbSA_14320</name>
</gene>
<sequence length="75" mass="9087">MPSLENNIRNLKWDTEHQKERIDSYEDTIRDLREQIGILEKENDKLKFQLMENDHFKGYMKQFLGINETKENTGE</sequence>